<dbReference type="Gene3D" id="2.180.10.10">
    <property type="entry name" value="RHS repeat-associated core"/>
    <property type="match status" value="1"/>
</dbReference>
<evidence type="ECO:0000313" key="3">
    <source>
        <dbReference type="EMBL" id="MCK8482235.1"/>
    </source>
</evidence>
<dbReference type="InterPro" id="IPR031325">
    <property type="entry name" value="RHS_repeat"/>
</dbReference>
<organism evidence="3 4">
    <name type="scientific">Psychroserpens algicola</name>
    <dbReference type="NCBI Taxonomy" id="1719034"/>
    <lineage>
        <taxon>Bacteria</taxon>
        <taxon>Pseudomonadati</taxon>
        <taxon>Bacteroidota</taxon>
        <taxon>Flavobacteriia</taxon>
        <taxon>Flavobacteriales</taxon>
        <taxon>Flavobacteriaceae</taxon>
        <taxon>Psychroserpens</taxon>
    </lineage>
</organism>
<dbReference type="Proteomes" id="UP001203687">
    <property type="component" value="Unassembled WGS sequence"/>
</dbReference>
<name>A0ABT0HD06_9FLAO</name>
<dbReference type="InterPro" id="IPR050708">
    <property type="entry name" value="T6SS_VgrG/RHS"/>
</dbReference>
<evidence type="ECO:0000256" key="1">
    <source>
        <dbReference type="SAM" id="MobiDB-lite"/>
    </source>
</evidence>
<protein>
    <submittedName>
        <fullName evidence="3">RHS repeat protein</fullName>
    </submittedName>
</protein>
<dbReference type="Pfam" id="PF20041">
    <property type="entry name" value="DUF6443"/>
    <property type="match status" value="1"/>
</dbReference>
<accession>A0ABT0HD06</accession>
<reference evidence="3" key="1">
    <citation type="submission" date="2022-04" db="EMBL/GenBank/DDBJ databases">
        <authorList>
            <person name="Ren T."/>
        </authorList>
    </citation>
    <scope>NUCLEOTIDE SEQUENCE</scope>
    <source>
        <strain evidence="3">F63249</strain>
    </source>
</reference>
<feature type="domain" description="DUF6443" evidence="2">
    <location>
        <begin position="320"/>
        <end position="409"/>
    </location>
</feature>
<evidence type="ECO:0000259" key="2">
    <source>
        <dbReference type="Pfam" id="PF20041"/>
    </source>
</evidence>
<dbReference type="EMBL" id="JALPQF010000024">
    <property type="protein sequence ID" value="MCK8482235.1"/>
    <property type="molecule type" value="Genomic_DNA"/>
</dbReference>
<feature type="region of interest" description="Disordered" evidence="1">
    <location>
        <begin position="3275"/>
        <end position="3327"/>
    </location>
</feature>
<dbReference type="Gene3D" id="4.10.1080.10">
    <property type="entry name" value="TSP type-3 repeat"/>
    <property type="match status" value="2"/>
</dbReference>
<sequence>MSTFLAIKSIIFRTFKLLIFVVSLCYINTVDAQNAEATISSDQINSIYQSGEQPFIKDPDLTTTTTFSTQSFKSYILLNIDNDAPPFTWYKTSLKLTVYPLLADGVTYGAPYGASLNVDYNPNGNSGNSTDQAYHEITSRYGVKIKIDDIVTTYIETNITQELVPANVKLTLGFTSNRVYQLDIQSQPSVDIEPNTLNDNETYLIKWNAIDGAERYDVEWTWIDNYGNTLNNFIGPNIPFTVNQFKNNSTRVSTKSLEYEIPNVYSHGFLLARVRAVGRFLTHPDTDNYGRWNVETATTVSDWPYAQISSHEEDNKNWQFQASYAEEGKKKEVVSYFDGTLRNRQTVTKINSDDNAIVGEVIYDNQGRPAIEVLPVPIGNSETNELKYYPRFNRSSVNTNNPYSHLDFDWDAIECGALANRMDANTGASNYYSPIYESGDALHDFVPNANEYPFSHIQYTQDNTGRIKNKGGVGEAHQLGSGHEMRYIYSTPNSQKELDRLFGSQVGWLSHYKKNAVVDPNGQVSVSYIDPQGRTIATALVADNPDKLLGLPHEGGIDISDGTALEHIETKQGLLNKLHPNDADTVIDNNELVNTQELEGLNIFNGLRYYSFKSVLSNGIQHTFDYKLKNEGIFQYECLTNLSQGYPFIFDLEFNAMDDCGDSILENGAINTDIGTYNVSPVTFTIPNGEGEEDDVTISYNQVNLVTNSTGLTLPPQIGMPPIGDLGIYKLLKIDGNALNTFAQDYIYRAMQIDGCLIDASAFNPAAELEGCFTTCEECIESIADGIPGPEQMDNYVNAQMSEFNNLGLDAATIQALVDRFEREYQLLVDACNINCESDSTGGTSETPDGATNSISCVVSSQMLSNDMKMVGQYGLQTTNPNNEELEDVDVSVSIYSDINLLTSPYTVDLYNSAGANVQSDIVFSWKTPFNPSYMNAPYHYYDYGGDIIKVSVQLNENGTPVIPLDVNVTEDPLNPGFASVEPQFITNFLDYKSFWQPQWSESLIIFHPEYCYVDFARELCQLTNQITIPGEGLMYVNPDGYSNYLLNLDWQAAENLYMNEANLLTIVNNDPLFQVSVPQIISDLNSGNPDFHIETMNRAVDISFDGSGKPMLYTSYLTVACNSIGLCDMPSGLNLVDFTDEQMEQLWDTYRSLYLSFRDRVKSALANMYAIDNGCYNYCIGEGYDNPGDPILALNLNGYNFPNDPNDGNQASDAICGDNAYLFHNKTKRIISEDFNYDSSQSTAQTGEDLEDYLNHQYYLESGQCPMGRDFEQLVRGLINETNDNGSMFGSFSAFTGNYFTVPLFEELGGLPTTQSNPNNNIQFSGNVNSSDANEWILQITSGLNLSPITFSLNPDVIYDWNNYNSNWTILEVSNFGYVTYDASVSPTLFTFAFSAKIDSNNDGNVDDEIVITGTTQARIGECYVDGQDPTVDESGNPIGPDLGDGGPLIGSEDCDEKNDFAESFTNLLNGLNASNQLFSMAFVSLNTIDIYQEDLFLQNIFNDNISNSTATWNYNNAENTGYISVSNQEIFKIIFDNEIVISGLVPFGVNYSLNSLENTNDYPKIFNFSDIDFTDVETQIGNDFYDGITLTTITKFNFNGNISNYTVNLTANITKIDYECCTIVTNECGIVDSDGDGVYDACDPCPNDPNDTCDDPVDCSSATCETVIIGLLNELISNGHIYDQLYTINPSQFNTTCLFGFYDLSATDVLTWENTIDNNTFRLRLNGVILYQFQFVTINTTNNIESVSINTLNINEFTNIVQNHPLDNVYGSLDYNTNSGGSNTVYLSIKTFFQCDPNNICNTPNGTDNDGDGIDDGCDNCLDFANSNQNDFDNDGIGDVCDSCPEKANIGDSDGDGIDDACDTDIVFVDCTDYFNSLSSDFTDLLNVMLSSGNFNSHFQIDITSEINSRVFLKEFFLQNAGLLFGNSNYTFDYVHWRKLSSNDGDFIWMTFSSNEFTPYYVFLGMNNAPLNNDINFNNVSTFNSVYPFASTTEFSNININYQPSNSNSSTSTVVTFKQSLNRSISFAQPFVSDCSNSIQPRTALAKSEYYTYRKNVNQQRNTDDNLSTECVECIPQVILPVSSFDTWPIFQAATNSIVGYEYPEFYDDINPDNSSTYYANMNYHYITQGWIDYLEIFAGSLSNVDIEEVYFLTLPEFGATALNYGFYDYGTVALAYKDYLFDDSDNSYLTPDDDEYLSWSDFVNDYLLYHPEICPPKPMFPVIEIPTEGEEPCKEFAISVNEAYGADNYAEYLERIKREFKIAYTQAALESVIETLELTYFDKEYQYTLYYYDQAGNLTQTVPPQGVERKEYNANANDFSAYNADRLATNGTITLDKQPNHTLATTYHYNSLNQLVQQQTPDGGETRFAYDKLGRIVASQNANQLSHPEDGRTYISYTKYDELGRIIEAGEVRADDRFIQEDGTIPGVDLNNPIFPDNIRPDGKIPQKNEVTRTFYDERVLIENNLLNPLYSDGSLFYTNYEFSNGTSYNARNRVTAVIYYDIIYFDADEGPYPVDRFLRKFSNGLFYNYDIHGNVKEIVTYIPELKINKCIESKSILDCEAHIKRVIYDYDLISGNVDEVVYQPEKPDQLIHRYAYDSDNRIIEVYTSKNGAIWDNDANYIYYEHGPLARTEIGDKKVQGQDYIYTLQGWLKAVNGESIADTSNDIGQDGSLVARDAYAYALNYYNNDQDGYSDYTPNNLSVSNSIFKLNNNSSIPQSSNNLYNGNIKGMVTALRDQNENILSTQSNLYQYDQLNRIKSMTSKSVVDKPNTSLTSQDSYGSDYSFDRNGNLLTLSRSMYQSSGIPLVIDDFTYNYQKDANDKLVSNQLTHVLDDIDEAVLDVDLDSQIEGNYKYDNIGQLIYDAGEDLYIKWRVDGKVKEIIKGAETTETPLVIGFEYDGLGNRIAKTKSVLNSGSKDVTYYIRDAQGNPMAVYNTSESKNKYGIKRVLNLSEQNIYGSSRLGLENNNLRLYTHTFGNSSTIQIGSQTTLSNSSRGQKEAASISATTFDDFEKSALRISPDQGFKWTSTMSTSGEKSVFKGLTFNTNIKVTQTDKAAQILSVNQTNKKAEQFDQHFKLAVSTLKDINTNRYAVLFTVVTELEDEKNNDGSGTYYENSYQTPYNFTENQVQNNGLDIIFNYYGESAIVSINNEEFSVNSKTNRLIVLKPKIESINEISNDNINLLGGANNTSAQVDFAFLNYGFDISESTTEELVYFPFFETNFLSSEQNISLSQLSGQNKALADYKIPNRFYTDLDLDGVFDYLEDINVDGNAENDDSDNDGIPDFKDSDDDNDGIPTLNEYALDTDGDGINNNLDPDDDGDGWLTIDEGSKDDDKDGIINALDNTNYENAVVGPLFYSNYDHLIGDKRFELSNHLGNVLSVISDKKLVKFGIKEDYIVKEDYKNWKEYGEKVSLYDSESDLQVATNFENTGALYPLTLETNTEHYVYFYLNLDDYSANVNVSIIDEAGNSYYSATFSESQFVEFTFNSAAETEYALVLKRLGGEAGDREIKEAFYIKEFHVVKFTPNDELDVFLPDVLAYNDYYPYGMLLPKR</sequence>
<proteinExistence type="predicted"/>
<evidence type="ECO:0000313" key="4">
    <source>
        <dbReference type="Proteomes" id="UP001203687"/>
    </source>
</evidence>
<dbReference type="Pfam" id="PF05593">
    <property type="entry name" value="RHS_repeat"/>
    <property type="match status" value="1"/>
</dbReference>
<dbReference type="PANTHER" id="PTHR32305:SF15">
    <property type="entry name" value="PROTEIN RHSA-RELATED"/>
    <property type="match status" value="1"/>
</dbReference>
<comment type="caution">
    <text evidence="3">The sequence shown here is derived from an EMBL/GenBank/DDBJ whole genome shotgun (WGS) entry which is preliminary data.</text>
</comment>
<keyword evidence="4" id="KW-1185">Reference proteome</keyword>
<dbReference type="PANTHER" id="PTHR32305">
    <property type="match status" value="1"/>
</dbReference>
<dbReference type="SUPFAM" id="SSF103647">
    <property type="entry name" value="TSP type-3 repeat"/>
    <property type="match status" value="2"/>
</dbReference>
<gene>
    <name evidence="3" type="ORF">MUY34_16510</name>
</gene>
<dbReference type="RefSeq" id="WP_248413960.1">
    <property type="nucleotide sequence ID" value="NZ_JALPQF010000024.1"/>
</dbReference>
<feature type="non-terminal residue" evidence="3">
    <location>
        <position position="3558"/>
    </location>
</feature>
<dbReference type="InterPro" id="IPR045619">
    <property type="entry name" value="DUF6443"/>
</dbReference>
<feature type="compositionally biased region" description="Acidic residues" evidence="1">
    <location>
        <begin position="3275"/>
        <end position="3298"/>
    </location>
</feature>
<dbReference type="InterPro" id="IPR028974">
    <property type="entry name" value="TSP_type-3_rpt"/>
</dbReference>